<dbReference type="EMBL" id="FOSP01000020">
    <property type="protein sequence ID" value="SFK90745.1"/>
    <property type="molecule type" value="Genomic_DNA"/>
</dbReference>
<dbReference type="AlphaFoldDB" id="A0A1I4DCB3"/>
<dbReference type="Gene3D" id="1.10.3210.10">
    <property type="entry name" value="Hypothetical protein af1432"/>
    <property type="match status" value="1"/>
</dbReference>
<dbReference type="Pfam" id="PF08668">
    <property type="entry name" value="HDOD"/>
    <property type="match status" value="1"/>
</dbReference>
<dbReference type="InterPro" id="IPR013976">
    <property type="entry name" value="HDOD"/>
</dbReference>
<dbReference type="PANTHER" id="PTHR33525:SF3">
    <property type="entry name" value="RIBONUCLEASE Y"/>
    <property type="match status" value="1"/>
</dbReference>
<keyword evidence="4" id="KW-1185">Reference proteome</keyword>
<accession>A0A1I4DCB3</accession>
<name>A0A1I4DCB3_9PROT</name>
<reference evidence="4" key="1">
    <citation type="submission" date="2016-10" db="EMBL/GenBank/DDBJ databases">
        <authorList>
            <person name="Varghese N."/>
            <person name="Submissions S."/>
        </authorList>
    </citation>
    <scope>NUCLEOTIDE SEQUENCE [LARGE SCALE GENOMIC DNA]</scope>
    <source>
        <strain evidence="4">Nm69</strain>
    </source>
</reference>
<dbReference type="STRING" id="52441.SAMN05216302_102039"/>
<dbReference type="PANTHER" id="PTHR33525">
    <property type="match status" value="1"/>
</dbReference>
<dbReference type="SUPFAM" id="SSF109604">
    <property type="entry name" value="HD-domain/PDEase-like"/>
    <property type="match status" value="1"/>
</dbReference>
<evidence type="ECO:0000313" key="3">
    <source>
        <dbReference type="EMBL" id="SFK90745.1"/>
    </source>
</evidence>
<gene>
    <name evidence="3" type="ORF">SAMN05216302_102039</name>
</gene>
<dbReference type="Proteomes" id="UP000199533">
    <property type="component" value="Unassembled WGS sequence"/>
</dbReference>
<dbReference type="OrthoDB" id="9770715at2"/>
<proteinExistence type="predicted"/>
<dbReference type="RefSeq" id="WP_090700649.1">
    <property type="nucleotide sequence ID" value="NZ_FOSP01000020.1"/>
</dbReference>
<evidence type="ECO:0000313" key="4">
    <source>
        <dbReference type="Proteomes" id="UP000199533"/>
    </source>
</evidence>
<protein>
    <submittedName>
        <fullName evidence="3">HD-like signal output (HDOD) domain, no enzymatic activity</fullName>
    </submittedName>
</protein>
<dbReference type="InterPro" id="IPR052340">
    <property type="entry name" value="RNase_Y/CdgJ"/>
</dbReference>
<dbReference type="PROSITE" id="PS51833">
    <property type="entry name" value="HDOD"/>
    <property type="match status" value="1"/>
</dbReference>
<sequence>MATENIDNTTSPFNHYTKKNTNLPSLSKNINRLLRALNDTNSNHQQLTEIIMMFPEISTRLIFLANSAWASPARPVTSIEQACFILGHSIVKSISFGISISSCFDTRKCPGFKVDRFWTTAILVSKGTGLLASRLSDKMECYDFEQTLQSAGLLHNIGLLWLADSLPKETNKALQELATEPALTVNEALIQYTGTDYCEVGGWLCTQLSFPEVLSVAIKYQLDNNYQESYWKIALLVGAAASMVAALYDRSDQAPENTRLNKLGVDHLTQDIIFKELADNFGKTQDLVKNMFV</sequence>
<organism evidence="3 4">
    <name type="scientific">Nitrosomonas aestuarii</name>
    <dbReference type="NCBI Taxonomy" id="52441"/>
    <lineage>
        <taxon>Bacteria</taxon>
        <taxon>Pseudomonadati</taxon>
        <taxon>Pseudomonadota</taxon>
        <taxon>Betaproteobacteria</taxon>
        <taxon>Nitrosomonadales</taxon>
        <taxon>Nitrosomonadaceae</taxon>
        <taxon>Nitrosomonas</taxon>
    </lineage>
</organism>
<evidence type="ECO:0000259" key="2">
    <source>
        <dbReference type="PROSITE" id="PS51833"/>
    </source>
</evidence>
<feature type="domain" description="HDOD" evidence="2">
    <location>
        <begin position="23"/>
        <end position="224"/>
    </location>
</feature>
<evidence type="ECO:0000256" key="1">
    <source>
        <dbReference type="SAM" id="MobiDB-lite"/>
    </source>
</evidence>
<feature type="region of interest" description="Disordered" evidence="1">
    <location>
        <begin position="1"/>
        <end position="20"/>
    </location>
</feature>